<dbReference type="Proteomes" id="UP000187203">
    <property type="component" value="Unassembled WGS sequence"/>
</dbReference>
<proteinExistence type="predicted"/>
<gene>
    <name evidence="1" type="ORF">COLO4_22307</name>
</gene>
<keyword evidence="2" id="KW-1185">Reference proteome</keyword>
<name>A0A1R3IN03_9ROSI</name>
<dbReference type="AlphaFoldDB" id="A0A1R3IN03"/>
<evidence type="ECO:0000313" key="2">
    <source>
        <dbReference type="Proteomes" id="UP000187203"/>
    </source>
</evidence>
<protein>
    <submittedName>
        <fullName evidence="1">Uncharacterized protein</fullName>
    </submittedName>
</protein>
<comment type="caution">
    <text evidence="1">The sequence shown here is derived from an EMBL/GenBank/DDBJ whole genome shotgun (WGS) entry which is preliminary data.</text>
</comment>
<dbReference type="EMBL" id="AWUE01017907">
    <property type="protein sequence ID" value="OMO83943.1"/>
    <property type="molecule type" value="Genomic_DNA"/>
</dbReference>
<reference evidence="2" key="1">
    <citation type="submission" date="2013-09" db="EMBL/GenBank/DDBJ databases">
        <title>Corchorus olitorius genome sequencing.</title>
        <authorList>
            <person name="Alam M."/>
            <person name="Haque M.S."/>
            <person name="Islam M.S."/>
            <person name="Emdad E.M."/>
            <person name="Islam M.M."/>
            <person name="Ahmed B."/>
            <person name="Halim A."/>
            <person name="Hossen Q.M.M."/>
            <person name="Hossain M.Z."/>
            <person name="Ahmed R."/>
            <person name="Khan M.M."/>
            <person name="Islam R."/>
            <person name="Rashid M.M."/>
            <person name="Khan S.A."/>
            <person name="Rahman M.S."/>
            <person name="Alam M."/>
            <person name="Yahiya A.S."/>
            <person name="Khan M.S."/>
            <person name="Azam M.S."/>
            <person name="Haque T."/>
            <person name="Lashkar M.Z.H."/>
            <person name="Akhand A.I."/>
            <person name="Morshed G."/>
            <person name="Roy S."/>
            <person name="Uddin K.S."/>
            <person name="Rabeya T."/>
            <person name="Hossain A.S."/>
            <person name="Chowdhury A."/>
            <person name="Snigdha A.R."/>
            <person name="Mortoza M.S."/>
            <person name="Matin S.A."/>
            <person name="Hoque S.M.E."/>
            <person name="Islam M.K."/>
            <person name="Roy D.K."/>
            <person name="Haider R."/>
            <person name="Moosa M.M."/>
            <person name="Elias S.M."/>
            <person name="Hasan A.M."/>
            <person name="Jahan S."/>
            <person name="Shafiuddin M."/>
            <person name="Mahmood N."/>
            <person name="Shommy N.S."/>
        </authorList>
    </citation>
    <scope>NUCLEOTIDE SEQUENCE [LARGE SCALE GENOMIC DNA]</scope>
    <source>
        <strain evidence="2">cv. O-4</strain>
    </source>
</reference>
<sequence>MVLDFCGRIVVNFCCKMVLFHETALNFTCGRIGNMALCLLTPIKLGSGQLSFRGI</sequence>
<evidence type="ECO:0000313" key="1">
    <source>
        <dbReference type="EMBL" id="OMO83943.1"/>
    </source>
</evidence>
<accession>A0A1R3IN03</accession>
<organism evidence="1 2">
    <name type="scientific">Corchorus olitorius</name>
    <dbReference type="NCBI Taxonomy" id="93759"/>
    <lineage>
        <taxon>Eukaryota</taxon>
        <taxon>Viridiplantae</taxon>
        <taxon>Streptophyta</taxon>
        <taxon>Embryophyta</taxon>
        <taxon>Tracheophyta</taxon>
        <taxon>Spermatophyta</taxon>
        <taxon>Magnoliopsida</taxon>
        <taxon>eudicotyledons</taxon>
        <taxon>Gunneridae</taxon>
        <taxon>Pentapetalae</taxon>
        <taxon>rosids</taxon>
        <taxon>malvids</taxon>
        <taxon>Malvales</taxon>
        <taxon>Malvaceae</taxon>
        <taxon>Grewioideae</taxon>
        <taxon>Apeibeae</taxon>
        <taxon>Corchorus</taxon>
    </lineage>
</organism>